<name>A0A343TNG3_9EURY</name>
<keyword evidence="2" id="KW-1133">Transmembrane helix</keyword>
<feature type="compositionally biased region" description="Basic and acidic residues" evidence="1">
    <location>
        <begin position="145"/>
        <end position="154"/>
    </location>
</feature>
<evidence type="ECO:0000313" key="4">
    <source>
        <dbReference type="Proteomes" id="UP000263012"/>
    </source>
</evidence>
<feature type="region of interest" description="Disordered" evidence="1">
    <location>
        <begin position="142"/>
        <end position="170"/>
    </location>
</feature>
<keyword evidence="2" id="KW-0472">Membrane</keyword>
<keyword evidence="2" id="KW-0812">Transmembrane</keyword>
<feature type="transmembrane region" description="Helical" evidence="2">
    <location>
        <begin position="28"/>
        <end position="50"/>
    </location>
</feature>
<dbReference type="AlphaFoldDB" id="A0A343TNG3"/>
<evidence type="ECO:0000256" key="1">
    <source>
        <dbReference type="SAM" id="MobiDB-lite"/>
    </source>
</evidence>
<evidence type="ECO:0000256" key="2">
    <source>
        <dbReference type="SAM" id="Phobius"/>
    </source>
</evidence>
<dbReference type="KEGG" id="hdf:AArcSl_3024"/>
<sequence>MYGRRSGPSPQLRDTVEKYTPDGTVGRLVLAVTSGGLSLFAFFIFAVFAFDGPGLFWLVLSVVPGMISVSALLLTLFVLWPIYLSLIGQIDSPHEYGTDRSDAQSNGDDPVALLKREFAQGNISEEEFERRLEVLLDTDLSLGDLGERRPDSERPTNPTVNEEVEEFDHV</sequence>
<reference evidence="4" key="1">
    <citation type="submission" date="2017-11" db="EMBL/GenBank/DDBJ databases">
        <title>Phenotypic and genomic properties of facultatively anaerobic sulfur-reducing natronoarchaea from hypersaline soda lakes.</title>
        <authorList>
            <person name="Sorokin D.Y."/>
            <person name="Kublanov I.V."/>
            <person name="Roman P."/>
            <person name="Sinninghe Damste J.S."/>
            <person name="Golyshin P.N."/>
            <person name="Rojo D."/>
            <person name="Ciordia S."/>
            <person name="Mena M.D.C."/>
            <person name="Ferrer M."/>
            <person name="Messina E."/>
            <person name="Smedile F."/>
            <person name="La Spada G."/>
            <person name="La Cono V."/>
            <person name="Yakimov M.M."/>
        </authorList>
    </citation>
    <scope>NUCLEOTIDE SEQUENCE [LARGE SCALE GENOMIC DNA]</scope>
    <source>
        <strain evidence="4">AArc-Sl</strain>
    </source>
</reference>
<organism evidence="3 4">
    <name type="scientific">Halalkaliarchaeum desulfuricum</name>
    <dbReference type="NCBI Taxonomy" id="2055893"/>
    <lineage>
        <taxon>Archaea</taxon>
        <taxon>Methanobacteriati</taxon>
        <taxon>Methanobacteriota</taxon>
        <taxon>Stenosarchaea group</taxon>
        <taxon>Halobacteria</taxon>
        <taxon>Halobacteriales</taxon>
        <taxon>Haloferacaceae</taxon>
        <taxon>Halalkaliarchaeum</taxon>
    </lineage>
</organism>
<keyword evidence="4" id="KW-1185">Reference proteome</keyword>
<proteinExistence type="predicted"/>
<evidence type="ECO:0000313" key="3">
    <source>
        <dbReference type="EMBL" id="AUX10635.1"/>
    </source>
</evidence>
<accession>A0A343TNG3</accession>
<gene>
    <name evidence="3" type="ORF">AArcSl_3024</name>
</gene>
<dbReference type="EMBL" id="CP025066">
    <property type="protein sequence ID" value="AUX10635.1"/>
    <property type="molecule type" value="Genomic_DNA"/>
</dbReference>
<feature type="transmembrane region" description="Helical" evidence="2">
    <location>
        <begin position="56"/>
        <end position="80"/>
    </location>
</feature>
<protein>
    <submittedName>
        <fullName evidence="3">Putative membrane protein</fullName>
    </submittedName>
</protein>
<dbReference type="Proteomes" id="UP000263012">
    <property type="component" value="Chromosome"/>
</dbReference>